<evidence type="ECO:0000256" key="1">
    <source>
        <dbReference type="SAM" id="SignalP"/>
    </source>
</evidence>
<dbReference type="PROSITE" id="PS50905">
    <property type="entry name" value="FERRITIN_LIKE"/>
    <property type="match status" value="1"/>
</dbReference>
<evidence type="ECO:0000313" key="3">
    <source>
        <dbReference type="EMBL" id="MBJ9685803.1"/>
    </source>
</evidence>
<dbReference type="CDD" id="cd01041">
    <property type="entry name" value="Rubrerythrin"/>
    <property type="match status" value="1"/>
</dbReference>
<evidence type="ECO:0000313" key="4">
    <source>
        <dbReference type="EMBL" id="PRH41871.1"/>
    </source>
</evidence>
<feature type="signal peptide" evidence="1">
    <location>
        <begin position="1"/>
        <end position="25"/>
    </location>
</feature>
<dbReference type="Pfam" id="PF02915">
    <property type="entry name" value="Rubrerythrin"/>
    <property type="match status" value="1"/>
</dbReference>
<comment type="caution">
    <text evidence="4">The sequence shown here is derived from an EMBL/GenBank/DDBJ whole genome shotgun (WGS) entry which is preliminary data.</text>
</comment>
<reference evidence="3 6" key="2">
    <citation type="submission" date="2020-11" db="EMBL/GenBank/DDBJ databases">
        <title>Enhanced detection system for hospital associated transmission using whole genome sequencing surveillance.</title>
        <authorList>
            <person name="Harrison L.H."/>
            <person name="Van Tyne D."/>
            <person name="Marsh J.W."/>
            <person name="Griffith M.P."/>
            <person name="Snyder D.J."/>
            <person name="Cooper V.S."/>
            <person name="Mustapha M."/>
        </authorList>
    </citation>
    <scope>NUCLEOTIDE SEQUENCE [LARGE SCALE GENOMIC DNA]</scope>
    <source>
        <strain evidence="3 6">BC00020</strain>
    </source>
</reference>
<dbReference type="RefSeq" id="WP_014725839.1">
    <property type="nucleotide sequence ID" value="NZ_CADETD010000013.1"/>
</dbReference>
<organism evidence="4 5">
    <name type="scientific">Burkholderia vietnamiensis</name>
    <dbReference type="NCBI Taxonomy" id="60552"/>
    <lineage>
        <taxon>Bacteria</taxon>
        <taxon>Pseudomonadati</taxon>
        <taxon>Pseudomonadota</taxon>
        <taxon>Betaproteobacteria</taxon>
        <taxon>Burkholderiales</taxon>
        <taxon>Burkholderiaceae</taxon>
        <taxon>Burkholderia</taxon>
        <taxon>Burkholderia cepacia complex</taxon>
    </lineage>
</organism>
<dbReference type="GO" id="GO:0046872">
    <property type="term" value="F:metal ion binding"/>
    <property type="evidence" value="ECO:0007669"/>
    <property type="project" value="InterPro"/>
</dbReference>
<dbReference type="AlphaFoldDB" id="A0A132D6L7"/>
<dbReference type="Proteomes" id="UP000808215">
    <property type="component" value="Unassembled WGS sequence"/>
</dbReference>
<keyword evidence="1" id="KW-0732">Signal</keyword>
<dbReference type="InterPro" id="IPR012347">
    <property type="entry name" value="Ferritin-like"/>
</dbReference>
<evidence type="ECO:0000259" key="2">
    <source>
        <dbReference type="PROSITE" id="PS50905"/>
    </source>
</evidence>
<dbReference type="InterPro" id="IPR009040">
    <property type="entry name" value="Ferritin-like_diiron"/>
</dbReference>
<dbReference type="GeneID" id="45683373"/>
<feature type="chain" id="PRO_5015050049" evidence="1">
    <location>
        <begin position="26"/>
        <end position="159"/>
    </location>
</feature>
<dbReference type="InterPro" id="IPR052753">
    <property type="entry name" value="Rbr2/Nigerythrin"/>
</dbReference>
<keyword evidence="6" id="KW-1185">Reference proteome</keyword>
<name>A0A132D6L7_BURVI</name>
<dbReference type="PANTHER" id="PTHR33746:SF4">
    <property type="entry name" value="RUBRERYTHRIN"/>
    <property type="match status" value="1"/>
</dbReference>
<dbReference type="InterPro" id="IPR009078">
    <property type="entry name" value="Ferritin-like_SF"/>
</dbReference>
<dbReference type="GO" id="GO:0016491">
    <property type="term" value="F:oxidoreductase activity"/>
    <property type="evidence" value="ECO:0007669"/>
    <property type="project" value="InterPro"/>
</dbReference>
<dbReference type="Proteomes" id="UP000237632">
    <property type="component" value="Unassembled WGS sequence"/>
</dbReference>
<reference evidence="4 5" key="1">
    <citation type="submission" date="2018-03" db="EMBL/GenBank/DDBJ databases">
        <authorList>
            <person name="Nguyen K."/>
            <person name="Fouts D."/>
            <person name="Sutton G."/>
        </authorList>
    </citation>
    <scope>NUCLEOTIDE SEQUENCE [LARGE SCALE GENOMIC DNA]</scope>
    <source>
        <strain evidence="4 5">AU3578</strain>
    </source>
</reference>
<sequence length="159" mass="17360">MKRFKQQMPVAALAALSFVAAPAFADGPLKDQTKQNLEAAMHGEAYAHLKYLAYAEHARKSGHPEIAKLFDESANVEANEHFAREAEALNLAKSDEANLADGMAGEHYENTKMYVKFAEQADAAGDKKVAAMFRQIAADEGDHYAAFRAASEKLRTASK</sequence>
<dbReference type="PANTHER" id="PTHR33746">
    <property type="entry name" value="RUBRERYTHRIN"/>
    <property type="match status" value="1"/>
</dbReference>
<proteinExistence type="predicted"/>
<evidence type="ECO:0000313" key="5">
    <source>
        <dbReference type="Proteomes" id="UP000237632"/>
    </source>
</evidence>
<accession>A0A132D6L7</accession>
<dbReference type="EMBL" id="PVHK01000094">
    <property type="protein sequence ID" value="PRH41871.1"/>
    <property type="molecule type" value="Genomic_DNA"/>
</dbReference>
<dbReference type="Gene3D" id="1.20.1260.10">
    <property type="match status" value="1"/>
</dbReference>
<dbReference type="EMBL" id="JADVKH010000002">
    <property type="protein sequence ID" value="MBJ9685803.1"/>
    <property type="molecule type" value="Genomic_DNA"/>
</dbReference>
<dbReference type="InterPro" id="IPR003251">
    <property type="entry name" value="Rr_diiron-bd_dom"/>
</dbReference>
<feature type="domain" description="Ferritin-like diiron" evidence="2">
    <location>
        <begin position="27"/>
        <end position="158"/>
    </location>
</feature>
<gene>
    <name evidence="4" type="ORF">C6T65_13325</name>
    <name evidence="3" type="ORF">I5589_01795</name>
</gene>
<protein>
    <submittedName>
        <fullName evidence="3 4">Rubrerythrin</fullName>
    </submittedName>
</protein>
<evidence type="ECO:0000313" key="6">
    <source>
        <dbReference type="Proteomes" id="UP000808215"/>
    </source>
</evidence>
<dbReference type="SUPFAM" id="SSF47240">
    <property type="entry name" value="Ferritin-like"/>
    <property type="match status" value="1"/>
</dbReference>